<dbReference type="RefSeq" id="WP_379015416.1">
    <property type="nucleotide sequence ID" value="NZ_JBHSDC010000029.1"/>
</dbReference>
<protein>
    <submittedName>
        <fullName evidence="2">Uncharacterized protein</fullName>
    </submittedName>
</protein>
<keyword evidence="1" id="KW-1133">Transmembrane helix</keyword>
<reference evidence="3" key="1">
    <citation type="journal article" date="2019" name="Int. J. Syst. Evol. Microbiol.">
        <title>The Global Catalogue of Microorganisms (GCM) 10K type strain sequencing project: providing services to taxonomists for standard genome sequencing and annotation.</title>
        <authorList>
            <consortium name="The Broad Institute Genomics Platform"/>
            <consortium name="The Broad Institute Genome Sequencing Center for Infectious Disease"/>
            <person name="Wu L."/>
            <person name="Ma J."/>
        </authorList>
    </citation>
    <scope>NUCLEOTIDE SEQUENCE [LARGE SCALE GENOMIC DNA]</scope>
    <source>
        <strain evidence="3">CECT 8010</strain>
    </source>
</reference>
<keyword evidence="1" id="KW-0472">Membrane</keyword>
<evidence type="ECO:0000256" key="1">
    <source>
        <dbReference type="SAM" id="Phobius"/>
    </source>
</evidence>
<evidence type="ECO:0000313" key="2">
    <source>
        <dbReference type="EMBL" id="MFC4233224.1"/>
    </source>
</evidence>
<comment type="caution">
    <text evidence="2">The sequence shown here is derived from an EMBL/GenBank/DDBJ whole genome shotgun (WGS) entry which is preliminary data.</text>
</comment>
<accession>A0ABV8Q083</accession>
<sequence length="119" mass="13802">MTQTAISIRVYSFYLFLMGLGLVLVPNLLLHWFGFADTKDIWIRMLGLFTFTTGIYYFYASAHHQMAFYQATVIGRLFFFLMTIVFVFVFHQSLMLAVIGSVDLVGGLWTYATLKRYQP</sequence>
<proteinExistence type="predicted"/>
<feature type="transmembrane region" description="Helical" evidence="1">
    <location>
        <begin position="12"/>
        <end position="35"/>
    </location>
</feature>
<dbReference type="EMBL" id="JBHSDC010000029">
    <property type="protein sequence ID" value="MFC4233224.1"/>
    <property type="molecule type" value="Genomic_DNA"/>
</dbReference>
<evidence type="ECO:0000313" key="3">
    <source>
        <dbReference type="Proteomes" id="UP001595906"/>
    </source>
</evidence>
<keyword evidence="3" id="KW-1185">Reference proteome</keyword>
<feature type="transmembrane region" description="Helical" evidence="1">
    <location>
        <begin position="41"/>
        <end position="60"/>
    </location>
</feature>
<feature type="transmembrane region" description="Helical" evidence="1">
    <location>
        <begin position="67"/>
        <end position="88"/>
    </location>
</feature>
<dbReference type="Proteomes" id="UP001595906">
    <property type="component" value="Unassembled WGS sequence"/>
</dbReference>
<organism evidence="2 3">
    <name type="scientific">Parasediminibacterium paludis</name>
    <dbReference type="NCBI Taxonomy" id="908966"/>
    <lineage>
        <taxon>Bacteria</taxon>
        <taxon>Pseudomonadati</taxon>
        <taxon>Bacteroidota</taxon>
        <taxon>Chitinophagia</taxon>
        <taxon>Chitinophagales</taxon>
        <taxon>Chitinophagaceae</taxon>
        <taxon>Parasediminibacterium</taxon>
    </lineage>
</organism>
<gene>
    <name evidence="2" type="ORF">ACFOW1_15085</name>
</gene>
<name>A0ABV8Q083_9BACT</name>
<feature type="transmembrane region" description="Helical" evidence="1">
    <location>
        <begin position="94"/>
        <end position="114"/>
    </location>
</feature>
<keyword evidence="1" id="KW-0812">Transmembrane</keyword>